<gene>
    <name evidence="3" type="ORF">SELMODRAFT_418103</name>
</gene>
<protein>
    <submittedName>
        <fullName evidence="3">Uncharacterized protein</fullName>
    </submittedName>
</protein>
<accession>D8S4P3</accession>
<dbReference type="InterPro" id="IPR049306">
    <property type="entry name" value="GLV1-2"/>
</dbReference>
<dbReference type="EMBL" id="GL377601">
    <property type="protein sequence ID" value="EFJ20787.1"/>
    <property type="molecule type" value="Genomic_DNA"/>
</dbReference>
<keyword evidence="4" id="KW-1185">Reference proteome</keyword>
<dbReference type="Pfam" id="PF21529">
    <property type="entry name" value="GLV1-2"/>
    <property type="match status" value="1"/>
</dbReference>
<sequence>MVNAASTALALGCCCCLLAAACLLCSADASRATAEPHSLRPPVGARKQASRRMLTEGARGQARRVLKALDFEQAPPPAQGPLGYSSSFTSKSHIPSDSDELMSMDYTPVHRKPPINNRIPYLPVHYSPGRGQ</sequence>
<organism evidence="4">
    <name type="scientific">Selaginella moellendorffii</name>
    <name type="common">Spikemoss</name>
    <dbReference type="NCBI Taxonomy" id="88036"/>
    <lineage>
        <taxon>Eukaryota</taxon>
        <taxon>Viridiplantae</taxon>
        <taxon>Streptophyta</taxon>
        <taxon>Embryophyta</taxon>
        <taxon>Tracheophyta</taxon>
        <taxon>Lycopodiopsida</taxon>
        <taxon>Selaginellales</taxon>
        <taxon>Selaginellaceae</taxon>
        <taxon>Selaginella</taxon>
    </lineage>
</organism>
<dbReference type="Proteomes" id="UP000001514">
    <property type="component" value="Unassembled WGS sequence"/>
</dbReference>
<keyword evidence="2" id="KW-0732">Signal</keyword>
<proteinExistence type="predicted"/>
<dbReference type="HOGENOM" id="CLU_1920708_0_0_1"/>
<dbReference type="Gramene" id="EFJ20787">
    <property type="protein sequence ID" value="EFJ20787"/>
    <property type="gene ID" value="SELMODRAFT_418103"/>
</dbReference>
<dbReference type="AlphaFoldDB" id="D8S4P3"/>
<feature type="region of interest" description="Disordered" evidence="1">
    <location>
        <begin position="75"/>
        <end position="132"/>
    </location>
</feature>
<dbReference type="OrthoDB" id="1625577at2759"/>
<dbReference type="InParanoid" id="D8S4P3"/>
<evidence type="ECO:0000256" key="1">
    <source>
        <dbReference type="SAM" id="MobiDB-lite"/>
    </source>
</evidence>
<feature type="compositionally biased region" description="Polar residues" evidence="1">
    <location>
        <begin position="84"/>
        <end position="95"/>
    </location>
</feature>
<name>D8S4P3_SELML</name>
<reference evidence="3 4" key="1">
    <citation type="journal article" date="2011" name="Science">
        <title>The Selaginella genome identifies genetic changes associated with the evolution of vascular plants.</title>
        <authorList>
            <person name="Banks J.A."/>
            <person name="Nishiyama T."/>
            <person name="Hasebe M."/>
            <person name="Bowman J.L."/>
            <person name="Gribskov M."/>
            <person name="dePamphilis C."/>
            <person name="Albert V.A."/>
            <person name="Aono N."/>
            <person name="Aoyama T."/>
            <person name="Ambrose B.A."/>
            <person name="Ashton N.W."/>
            <person name="Axtell M.J."/>
            <person name="Barker E."/>
            <person name="Barker M.S."/>
            <person name="Bennetzen J.L."/>
            <person name="Bonawitz N.D."/>
            <person name="Chapple C."/>
            <person name="Cheng C."/>
            <person name="Correa L.G."/>
            <person name="Dacre M."/>
            <person name="DeBarry J."/>
            <person name="Dreyer I."/>
            <person name="Elias M."/>
            <person name="Engstrom E.M."/>
            <person name="Estelle M."/>
            <person name="Feng L."/>
            <person name="Finet C."/>
            <person name="Floyd S.K."/>
            <person name="Frommer W.B."/>
            <person name="Fujita T."/>
            <person name="Gramzow L."/>
            <person name="Gutensohn M."/>
            <person name="Harholt J."/>
            <person name="Hattori M."/>
            <person name="Heyl A."/>
            <person name="Hirai T."/>
            <person name="Hiwatashi Y."/>
            <person name="Ishikawa M."/>
            <person name="Iwata M."/>
            <person name="Karol K.G."/>
            <person name="Koehler B."/>
            <person name="Kolukisaoglu U."/>
            <person name="Kubo M."/>
            <person name="Kurata T."/>
            <person name="Lalonde S."/>
            <person name="Li K."/>
            <person name="Li Y."/>
            <person name="Litt A."/>
            <person name="Lyons E."/>
            <person name="Manning G."/>
            <person name="Maruyama T."/>
            <person name="Michael T.P."/>
            <person name="Mikami K."/>
            <person name="Miyazaki S."/>
            <person name="Morinaga S."/>
            <person name="Murata T."/>
            <person name="Mueller-Roeber B."/>
            <person name="Nelson D.R."/>
            <person name="Obara M."/>
            <person name="Oguri Y."/>
            <person name="Olmstead R.G."/>
            <person name="Onodera N."/>
            <person name="Petersen B.L."/>
            <person name="Pils B."/>
            <person name="Prigge M."/>
            <person name="Rensing S.A."/>
            <person name="Riano-Pachon D.M."/>
            <person name="Roberts A.W."/>
            <person name="Sato Y."/>
            <person name="Scheller H.V."/>
            <person name="Schulz B."/>
            <person name="Schulz C."/>
            <person name="Shakirov E.V."/>
            <person name="Shibagaki N."/>
            <person name="Shinohara N."/>
            <person name="Shippen D.E."/>
            <person name="Soerensen I."/>
            <person name="Sotooka R."/>
            <person name="Sugimoto N."/>
            <person name="Sugita M."/>
            <person name="Sumikawa N."/>
            <person name="Tanurdzic M."/>
            <person name="Theissen G."/>
            <person name="Ulvskov P."/>
            <person name="Wakazuki S."/>
            <person name="Weng J.K."/>
            <person name="Willats W.W."/>
            <person name="Wipf D."/>
            <person name="Wolf P.G."/>
            <person name="Yang L."/>
            <person name="Zimmer A.D."/>
            <person name="Zhu Q."/>
            <person name="Mitros T."/>
            <person name="Hellsten U."/>
            <person name="Loque D."/>
            <person name="Otillar R."/>
            <person name="Salamov A."/>
            <person name="Schmutz J."/>
            <person name="Shapiro H."/>
            <person name="Lindquist E."/>
            <person name="Lucas S."/>
            <person name="Rokhsar D."/>
            <person name="Grigoriev I.V."/>
        </authorList>
    </citation>
    <scope>NUCLEOTIDE SEQUENCE [LARGE SCALE GENOMIC DNA]</scope>
</reference>
<feature type="chain" id="PRO_5003122403" evidence="2">
    <location>
        <begin position="30"/>
        <end position="132"/>
    </location>
</feature>
<evidence type="ECO:0000313" key="3">
    <source>
        <dbReference type="EMBL" id="EFJ20787.1"/>
    </source>
</evidence>
<dbReference type="KEGG" id="smo:SELMODRAFT_418103"/>
<feature type="signal peptide" evidence="2">
    <location>
        <begin position="1"/>
        <end position="29"/>
    </location>
</feature>
<evidence type="ECO:0000256" key="2">
    <source>
        <dbReference type="SAM" id="SignalP"/>
    </source>
</evidence>
<evidence type="ECO:0000313" key="4">
    <source>
        <dbReference type="Proteomes" id="UP000001514"/>
    </source>
</evidence>